<comment type="similarity">
    <text evidence="2">Belongs to the glycosyltransferase 31 family.</text>
</comment>
<keyword evidence="4" id="KW-0808">Transferase</keyword>
<evidence type="ECO:0000256" key="7">
    <source>
        <dbReference type="ARBA" id="ARBA00022989"/>
    </source>
</evidence>
<reference evidence="13 14" key="1">
    <citation type="submission" date="2020-04" db="EMBL/GenBank/DDBJ databases">
        <title>Perkinsus olseni comparative genomics.</title>
        <authorList>
            <person name="Bogema D.R."/>
        </authorList>
    </citation>
    <scope>NUCLEOTIDE SEQUENCE [LARGE SCALE GENOMIC DNA]</scope>
    <source>
        <strain evidence="13">ATCC PRA-179</strain>
    </source>
</reference>
<evidence type="ECO:0000256" key="2">
    <source>
        <dbReference type="ARBA" id="ARBA00008661"/>
    </source>
</evidence>
<protein>
    <submittedName>
        <fullName evidence="13">Uncharacterized protein</fullName>
    </submittedName>
</protein>
<dbReference type="Pfam" id="PF01762">
    <property type="entry name" value="Galactosyl_T"/>
    <property type="match status" value="1"/>
</dbReference>
<feature type="region of interest" description="Disordered" evidence="10">
    <location>
        <begin position="450"/>
        <end position="481"/>
    </location>
</feature>
<dbReference type="GO" id="GO:0000139">
    <property type="term" value="C:Golgi membrane"/>
    <property type="evidence" value="ECO:0007669"/>
    <property type="project" value="UniProtKB-SubCell"/>
</dbReference>
<comment type="caution">
    <text evidence="13">The sequence shown here is derived from an EMBL/GenBank/DDBJ whole genome shotgun (WGS) entry which is preliminary data.</text>
</comment>
<keyword evidence="6" id="KW-0735">Signal-anchor</keyword>
<keyword evidence="9 11" id="KW-0472">Membrane</keyword>
<dbReference type="Proteomes" id="UP000570595">
    <property type="component" value="Unassembled WGS sequence"/>
</dbReference>
<evidence type="ECO:0000256" key="5">
    <source>
        <dbReference type="ARBA" id="ARBA00022692"/>
    </source>
</evidence>
<dbReference type="Gene3D" id="3.90.550.50">
    <property type="match status" value="1"/>
</dbReference>
<name>A0A7J6L997_PEROL</name>
<evidence type="ECO:0000256" key="4">
    <source>
        <dbReference type="ARBA" id="ARBA00022679"/>
    </source>
</evidence>
<proteinExistence type="inferred from homology"/>
<dbReference type="GO" id="GO:0016758">
    <property type="term" value="F:hexosyltransferase activity"/>
    <property type="evidence" value="ECO:0007669"/>
    <property type="project" value="InterPro"/>
</dbReference>
<evidence type="ECO:0000256" key="11">
    <source>
        <dbReference type="SAM" id="Phobius"/>
    </source>
</evidence>
<evidence type="ECO:0000313" key="14">
    <source>
        <dbReference type="Proteomes" id="UP000570595"/>
    </source>
</evidence>
<dbReference type="PANTHER" id="PTHR11214">
    <property type="entry name" value="BETA-1,3-N-ACETYLGLUCOSAMINYLTRANSFERASE"/>
    <property type="match status" value="1"/>
</dbReference>
<keyword evidence="5 11" id="KW-0812">Transmembrane</keyword>
<feature type="signal peptide" evidence="12">
    <location>
        <begin position="1"/>
        <end position="27"/>
    </location>
</feature>
<keyword evidence="8" id="KW-0333">Golgi apparatus</keyword>
<dbReference type="GO" id="GO:0006493">
    <property type="term" value="P:protein O-linked glycosylation"/>
    <property type="evidence" value="ECO:0007669"/>
    <property type="project" value="TreeGrafter"/>
</dbReference>
<organism evidence="13 14">
    <name type="scientific">Perkinsus olseni</name>
    <name type="common">Perkinsus atlanticus</name>
    <dbReference type="NCBI Taxonomy" id="32597"/>
    <lineage>
        <taxon>Eukaryota</taxon>
        <taxon>Sar</taxon>
        <taxon>Alveolata</taxon>
        <taxon>Perkinsozoa</taxon>
        <taxon>Perkinsea</taxon>
        <taxon>Perkinsida</taxon>
        <taxon>Perkinsidae</taxon>
        <taxon>Perkinsus</taxon>
    </lineage>
</organism>
<evidence type="ECO:0000256" key="3">
    <source>
        <dbReference type="ARBA" id="ARBA00022676"/>
    </source>
</evidence>
<evidence type="ECO:0000256" key="1">
    <source>
        <dbReference type="ARBA" id="ARBA00004323"/>
    </source>
</evidence>
<sequence>MGRGPSCYYRLLLFLLLLADYLGLSRAAEDHQQQPPAALHGSVISEGYDVQDDQQQQEAYDWDLVIVIPSHITEFSRRCAVRDGWARQLRGHEQNNRAGLRTIKLVFTVGAHYPDDSTRDTAMAEMKQFGDMMQLPKWFEDRYDALGTKVRLSFQRVVDKLGRFRLLLKADTDSFIHVDRLLDFIDQHDMWNKQRVYAGSFRHAPVMWEPESKDHKWFDGKFTQMTGLTQYPWNAQGGGYVISYDLAKYLAHPPLQLKSWTHEDVGVGAWLMSLDHERIDMPVSYAEPECGCGAECWSGPSIPEPVIDHYVPEYLQRWRQRRFEIFGDSCWTPGKDGDLPSDLIVGDKKGYPPTIMGVLKHRYYFTPLMAYGDDALVDDHYDTRSGICGIDFAWDNAANTSTMADGSHQDFLSKADAALTRLTSNELGMMVCRGSDGYLYDQLECGASSHHSISDDDDDDDWKPLADNSSQEQEYRRPASSDVLLTRTGITLSQCKELGRYPQSGERPFLSIGWTPTGDGDRGTCRVYGDNSGASGSRESKTQPLVLTEVPLPLVNRPQLSDGEIVFSRNGDRRRLPLESATAAAQLQRNRLHRRWLSGAVRTILNLLLAVSAAGVLASLLVVIVPRLGRLLLCCPPLNAASKRHPARIFRHKRSASNLAWLWS</sequence>
<evidence type="ECO:0000256" key="8">
    <source>
        <dbReference type="ARBA" id="ARBA00023034"/>
    </source>
</evidence>
<dbReference type="PANTHER" id="PTHR11214:SF3">
    <property type="entry name" value="BETA-1,3-GALACTOSYLTRANSFERASE 6"/>
    <property type="match status" value="1"/>
</dbReference>
<evidence type="ECO:0000256" key="10">
    <source>
        <dbReference type="SAM" id="MobiDB-lite"/>
    </source>
</evidence>
<keyword evidence="12" id="KW-0732">Signal</keyword>
<evidence type="ECO:0000256" key="12">
    <source>
        <dbReference type="SAM" id="SignalP"/>
    </source>
</evidence>
<evidence type="ECO:0000313" key="13">
    <source>
        <dbReference type="EMBL" id="KAF4655764.1"/>
    </source>
</evidence>
<keyword evidence="7 11" id="KW-1133">Transmembrane helix</keyword>
<gene>
    <name evidence="13" type="ORF">FOZ61_007387</name>
</gene>
<dbReference type="EMBL" id="JABAHT010000448">
    <property type="protein sequence ID" value="KAF4655764.1"/>
    <property type="molecule type" value="Genomic_DNA"/>
</dbReference>
<accession>A0A7J6L997</accession>
<feature type="chain" id="PRO_5029665724" evidence="12">
    <location>
        <begin position="28"/>
        <end position="664"/>
    </location>
</feature>
<dbReference type="AlphaFoldDB" id="A0A7J6L997"/>
<dbReference type="OrthoDB" id="427498at2759"/>
<evidence type="ECO:0000256" key="6">
    <source>
        <dbReference type="ARBA" id="ARBA00022968"/>
    </source>
</evidence>
<evidence type="ECO:0000256" key="9">
    <source>
        <dbReference type="ARBA" id="ARBA00023136"/>
    </source>
</evidence>
<dbReference type="InterPro" id="IPR002659">
    <property type="entry name" value="Glyco_trans_31"/>
</dbReference>
<comment type="subcellular location">
    <subcellularLocation>
        <location evidence="1">Golgi apparatus membrane</location>
        <topology evidence="1">Single-pass type II membrane protein</topology>
    </subcellularLocation>
</comment>
<feature type="transmembrane region" description="Helical" evidence="11">
    <location>
        <begin position="604"/>
        <end position="625"/>
    </location>
</feature>
<keyword evidence="3" id="KW-0328">Glycosyltransferase</keyword>